<dbReference type="GO" id="GO:0031047">
    <property type="term" value="P:regulatory ncRNA-mediated gene silencing"/>
    <property type="evidence" value="ECO:0007669"/>
    <property type="project" value="UniProtKB-KW"/>
</dbReference>
<dbReference type="InterPro" id="IPR027417">
    <property type="entry name" value="P-loop_NTPase"/>
</dbReference>
<dbReference type="GO" id="GO:0005737">
    <property type="term" value="C:cytoplasm"/>
    <property type="evidence" value="ECO:0007669"/>
    <property type="project" value="UniProtKB-SubCell"/>
</dbReference>
<evidence type="ECO:0000259" key="4">
    <source>
        <dbReference type="Pfam" id="PF13086"/>
    </source>
</evidence>
<evidence type="ECO:0008006" key="8">
    <source>
        <dbReference type="Google" id="ProtNLM"/>
    </source>
</evidence>
<comment type="subcellular location">
    <subcellularLocation>
        <location evidence="1">Cytoplasm</location>
    </subcellularLocation>
</comment>
<name>A0AAD7Z6C3_DIPPU</name>
<dbReference type="PANTHER" id="PTHR45418">
    <property type="entry name" value="CANCER/TESTIS ANTIGEN 55"/>
    <property type="match status" value="1"/>
</dbReference>
<protein>
    <recommendedName>
        <fullName evidence="8">RNA helicase</fullName>
    </recommendedName>
</protein>
<dbReference type="GO" id="GO:0032574">
    <property type="term" value="F:5'-3' RNA helicase activity"/>
    <property type="evidence" value="ECO:0007669"/>
    <property type="project" value="InterPro"/>
</dbReference>
<evidence type="ECO:0000259" key="5">
    <source>
        <dbReference type="Pfam" id="PF13087"/>
    </source>
</evidence>
<dbReference type="AlphaFoldDB" id="A0AAD7Z6C3"/>
<feature type="domain" description="DNA2/NAM7 helicase helicase" evidence="4">
    <location>
        <begin position="179"/>
        <end position="277"/>
    </location>
</feature>
<dbReference type="GO" id="GO:0003723">
    <property type="term" value="F:RNA binding"/>
    <property type="evidence" value="ECO:0007669"/>
    <property type="project" value="InterPro"/>
</dbReference>
<dbReference type="InterPro" id="IPR047187">
    <property type="entry name" value="SF1_C_Upf1"/>
</dbReference>
<dbReference type="PANTHER" id="PTHR45418:SF1">
    <property type="entry name" value="CANCER_TESTIS ANTIGEN 55"/>
    <property type="match status" value="1"/>
</dbReference>
<keyword evidence="2" id="KW-0963">Cytoplasm</keyword>
<dbReference type="Proteomes" id="UP001233999">
    <property type="component" value="Unassembled WGS sequence"/>
</dbReference>
<dbReference type="SUPFAM" id="SSF52540">
    <property type="entry name" value="P-loop containing nucleoside triphosphate hydrolases"/>
    <property type="match status" value="1"/>
</dbReference>
<evidence type="ECO:0000313" key="6">
    <source>
        <dbReference type="EMBL" id="KAJ9574743.1"/>
    </source>
</evidence>
<feature type="domain" description="DNA2/NAM7 helicase-like C-terminal" evidence="5">
    <location>
        <begin position="289"/>
        <end position="488"/>
    </location>
</feature>
<dbReference type="CDD" id="cd18808">
    <property type="entry name" value="SF1_C_Upf1"/>
    <property type="match status" value="1"/>
</dbReference>
<keyword evidence="7" id="KW-1185">Reference proteome</keyword>
<dbReference type="EMBL" id="JASPKZ010010265">
    <property type="protein sequence ID" value="KAJ9574743.1"/>
    <property type="molecule type" value="Genomic_DNA"/>
</dbReference>
<dbReference type="InterPro" id="IPR041679">
    <property type="entry name" value="DNA2/NAM7-like_C"/>
</dbReference>
<dbReference type="CDD" id="cd18038">
    <property type="entry name" value="DEXXQc_Helz-like"/>
    <property type="match status" value="1"/>
</dbReference>
<dbReference type="Gene3D" id="3.40.50.300">
    <property type="entry name" value="P-loop containing nucleotide triphosphate hydrolases"/>
    <property type="match status" value="2"/>
</dbReference>
<sequence>MLIGLSQIYNNTVNNLMERLMENPKMHFDVRFTVNRFTFFVMHRALDIFVRMDNLELIYPSGTQYPALPLKSSIKFINPLVECNPEQSMAVKNIVLGTSRPAPYIIHGPPGTGKTVTIVEAILQVKKVFRNSFILVCASSNAACDLLAQKLVPHCTTDELLRLHSTSRDWETVPADLHQYSNRDEQLYWFPTEQKLLKYRIIVCTLINSGRLLPKRQSDDDFADFSHFTHVFIDESGQATEPETLVPIAGILGMATKKNAGGQVILAGDHLQLGPVCSIKHAGSSHLKISLMERLIKDSTLYERGKYENGDNYNNKYITKLCRNFRSHELILYLPNKNFYEGDLILDSAEDSRQNFNLNLSEDPKANLPVVFHGVLGQEKREGRSPSYFNDYEIQQVMKYVSVLLEGGPNRDKVKQEEVGIIAPYIRQVYKIKGRLKEKHWENIEVGTTETFQGREKRVIIISTVRGDEKRFNVAVTRARSLLIVVGNPFLLETDENWGEFISFTIEHGSYRGCPFQSRKDPEWIEAVKNKLLELNFKEMWKSFPK</sequence>
<feature type="non-terminal residue" evidence="6">
    <location>
        <position position="546"/>
    </location>
</feature>
<proteinExistence type="predicted"/>
<accession>A0AAD7Z6C3</accession>
<organism evidence="6 7">
    <name type="scientific">Diploptera punctata</name>
    <name type="common">Pacific beetle cockroach</name>
    <dbReference type="NCBI Taxonomy" id="6984"/>
    <lineage>
        <taxon>Eukaryota</taxon>
        <taxon>Metazoa</taxon>
        <taxon>Ecdysozoa</taxon>
        <taxon>Arthropoda</taxon>
        <taxon>Hexapoda</taxon>
        <taxon>Insecta</taxon>
        <taxon>Pterygota</taxon>
        <taxon>Neoptera</taxon>
        <taxon>Polyneoptera</taxon>
        <taxon>Dictyoptera</taxon>
        <taxon>Blattodea</taxon>
        <taxon>Blaberoidea</taxon>
        <taxon>Blaberidae</taxon>
        <taxon>Diplopterinae</taxon>
        <taxon>Diploptera</taxon>
    </lineage>
</organism>
<dbReference type="Pfam" id="PF13087">
    <property type="entry name" value="AAA_12"/>
    <property type="match status" value="1"/>
</dbReference>
<evidence type="ECO:0000313" key="7">
    <source>
        <dbReference type="Proteomes" id="UP001233999"/>
    </source>
</evidence>
<keyword evidence="3" id="KW-0943">RNA-mediated gene silencing</keyword>
<evidence type="ECO:0000256" key="3">
    <source>
        <dbReference type="ARBA" id="ARBA00023158"/>
    </source>
</evidence>
<comment type="caution">
    <text evidence="6">The sequence shown here is derived from an EMBL/GenBank/DDBJ whole genome shotgun (WGS) entry which is preliminary data.</text>
</comment>
<evidence type="ECO:0000256" key="2">
    <source>
        <dbReference type="ARBA" id="ARBA00022490"/>
    </source>
</evidence>
<feature type="domain" description="DNA2/NAM7 helicase helicase" evidence="4">
    <location>
        <begin position="84"/>
        <end position="163"/>
    </location>
</feature>
<dbReference type="Pfam" id="PF13086">
    <property type="entry name" value="AAA_11"/>
    <property type="match status" value="2"/>
</dbReference>
<reference evidence="6" key="1">
    <citation type="journal article" date="2023" name="IScience">
        <title>Live-bearing cockroach genome reveals convergent evolutionary mechanisms linked to viviparity in insects and beyond.</title>
        <authorList>
            <person name="Fouks B."/>
            <person name="Harrison M.C."/>
            <person name="Mikhailova A.A."/>
            <person name="Marchal E."/>
            <person name="English S."/>
            <person name="Carruthers M."/>
            <person name="Jennings E.C."/>
            <person name="Chiamaka E.L."/>
            <person name="Frigard R.A."/>
            <person name="Pippel M."/>
            <person name="Attardo G.M."/>
            <person name="Benoit J.B."/>
            <person name="Bornberg-Bauer E."/>
            <person name="Tobe S.S."/>
        </authorList>
    </citation>
    <scope>NUCLEOTIDE SEQUENCE</scope>
    <source>
        <strain evidence="6">Stay&amp;Tobe</strain>
    </source>
</reference>
<reference evidence="6" key="2">
    <citation type="submission" date="2023-05" db="EMBL/GenBank/DDBJ databases">
        <authorList>
            <person name="Fouks B."/>
        </authorList>
    </citation>
    <scope>NUCLEOTIDE SEQUENCE</scope>
    <source>
        <strain evidence="6">Stay&amp;Tobe</strain>
        <tissue evidence="6">Testes</tissue>
    </source>
</reference>
<gene>
    <name evidence="6" type="ORF">L9F63_008113</name>
</gene>
<evidence type="ECO:0000256" key="1">
    <source>
        <dbReference type="ARBA" id="ARBA00004496"/>
    </source>
</evidence>
<dbReference type="InterPro" id="IPR041677">
    <property type="entry name" value="DNA2/NAM7_AAA_11"/>
</dbReference>
<dbReference type="InterPro" id="IPR026122">
    <property type="entry name" value="MOV-10/SDE3_DEXXQ/H-box"/>
</dbReference>